<dbReference type="HOGENOM" id="CLU_1350529_0_0_1"/>
<dbReference type="AlphaFoldDB" id="W1NWY3"/>
<protein>
    <submittedName>
        <fullName evidence="1">Uncharacterized protein</fullName>
    </submittedName>
</protein>
<evidence type="ECO:0000313" key="2">
    <source>
        <dbReference type="Proteomes" id="UP000017836"/>
    </source>
</evidence>
<accession>W1NWY3</accession>
<sequence length="203" mass="22912">MDYLQRLKAAAFFAQSRDSDEVSLNFDELGILGHLKPHQIHGVSWLVRRYVCGVNVILGARTQQFSRYQWLNKMTSNSRKFMNPEVTAWLGLRTPTLRDGSTGSFSFFGLEGRLCTTKACLAPTTTTKAVVNEPLVIRLSLSSQIVMFEFNERRMTTFGKGSLIHSVISCSTLLRVATGNVLLEALENKCKSLHIWKEEFFGQ</sequence>
<dbReference type="Gramene" id="ERN00148">
    <property type="protein sequence ID" value="ERN00148"/>
    <property type="gene ID" value="AMTR_s00111p00030690"/>
</dbReference>
<reference evidence="2" key="1">
    <citation type="journal article" date="2013" name="Science">
        <title>The Amborella genome and the evolution of flowering plants.</title>
        <authorList>
            <consortium name="Amborella Genome Project"/>
        </authorList>
    </citation>
    <scope>NUCLEOTIDE SEQUENCE [LARGE SCALE GENOMIC DNA]</scope>
</reference>
<dbReference type="Proteomes" id="UP000017836">
    <property type="component" value="Unassembled WGS sequence"/>
</dbReference>
<name>W1NWY3_AMBTC</name>
<organism evidence="1 2">
    <name type="scientific">Amborella trichopoda</name>
    <dbReference type="NCBI Taxonomy" id="13333"/>
    <lineage>
        <taxon>Eukaryota</taxon>
        <taxon>Viridiplantae</taxon>
        <taxon>Streptophyta</taxon>
        <taxon>Embryophyta</taxon>
        <taxon>Tracheophyta</taxon>
        <taxon>Spermatophyta</taxon>
        <taxon>Magnoliopsida</taxon>
        <taxon>Amborellales</taxon>
        <taxon>Amborellaceae</taxon>
        <taxon>Amborella</taxon>
    </lineage>
</organism>
<evidence type="ECO:0000313" key="1">
    <source>
        <dbReference type="EMBL" id="ERN00148.1"/>
    </source>
</evidence>
<proteinExistence type="predicted"/>
<dbReference type="STRING" id="13333.W1NWY3"/>
<keyword evidence="2" id="KW-1185">Reference proteome</keyword>
<dbReference type="EMBL" id="KI394940">
    <property type="protein sequence ID" value="ERN00148.1"/>
    <property type="molecule type" value="Genomic_DNA"/>
</dbReference>
<gene>
    <name evidence="1" type="ORF">AMTR_s00111p00030690</name>
</gene>
<dbReference type="eggNOG" id="KOG0385">
    <property type="taxonomic scope" value="Eukaryota"/>
</dbReference>